<dbReference type="PANTHER" id="PTHR33175">
    <property type="entry name" value="DNA-BINDING PROTEIN HU"/>
    <property type="match status" value="1"/>
</dbReference>
<dbReference type="CDD" id="cd13832">
    <property type="entry name" value="IHF"/>
    <property type="match status" value="1"/>
</dbReference>
<comment type="caution">
    <text evidence="1">The sequence shown here is derived from an EMBL/GenBank/DDBJ whole genome shotgun (WGS) entry which is preliminary data.</text>
</comment>
<reference evidence="1" key="1">
    <citation type="submission" date="2019-03" db="EMBL/GenBank/DDBJ databases">
        <title>Single cell metagenomics reveals metabolic interactions within the superorganism composed of flagellate Streblomastix strix and complex community of Bacteroidetes bacteria on its surface.</title>
        <authorList>
            <person name="Treitli S.C."/>
            <person name="Kolisko M."/>
            <person name="Husnik F."/>
            <person name="Keeling P."/>
            <person name="Hampl V."/>
        </authorList>
    </citation>
    <scope>NUCLEOTIDE SEQUENCE</scope>
    <source>
        <strain evidence="1">STM</strain>
    </source>
</reference>
<organism evidence="1">
    <name type="scientific">termite gut metagenome</name>
    <dbReference type="NCBI Taxonomy" id="433724"/>
    <lineage>
        <taxon>unclassified sequences</taxon>
        <taxon>metagenomes</taxon>
        <taxon>organismal metagenomes</taxon>
    </lineage>
</organism>
<feature type="non-terminal residue" evidence="1">
    <location>
        <position position="87"/>
    </location>
</feature>
<dbReference type="PANTHER" id="PTHR33175:SF2">
    <property type="entry name" value="INTEGRATION HOST FACTOR SUBUNIT ALPHA"/>
    <property type="match status" value="1"/>
</dbReference>
<dbReference type="AlphaFoldDB" id="A0A5J4Q0Z3"/>
<dbReference type="EMBL" id="SNRY01005274">
    <property type="protein sequence ID" value="KAA6315377.1"/>
    <property type="molecule type" value="Genomic_DNA"/>
</dbReference>
<dbReference type="SUPFAM" id="SSF47729">
    <property type="entry name" value="IHF-like DNA-binding proteins"/>
    <property type="match status" value="1"/>
</dbReference>
<accession>A0A5J4Q0Z3</accession>
<dbReference type="GO" id="GO:0030527">
    <property type="term" value="F:structural constituent of chromatin"/>
    <property type="evidence" value="ECO:0007669"/>
    <property type="project" value="InterPro"/>
</dbReference>
<dbReference type="InterPro" id="IPR000119">
    <property type="entry name" value="Hist_DNA-bd"/>
</dbReference>
<proteinExistence type="predicted"/>
<dbReference type="GO" id="GO:0005829">
    <property type="term" value="C:cytosol"/>
    <property type="evidence" value="ECO:0007669"/>
    <property type="project" value="TreeGrafter"/>
</dbReference>
<gene>
    <name evidence="1" type="ORF">EZS27_034152</name>
</gene>
<dbReference type="SMART" id="SM00411">
    <property type="entry name" value="BHL"/>
    <property type="match status" value="1"/>
</dbReference>
<keyword evidence="1" id="KW-0238">DNA-binding</keyword>
<dbReference type="GO" id="GO:0003677">
    <property type="term" value="F:DNA binding"/>
    <property type="evidence" value="ECO:0007669"/>
    <property type="project" value="UniProtKB-KW"/>
</dbReference>
<dbReference type="Pfam" id="PF00216">
    <property type="entry name" value="Bac_DNA_binding"/>
    <property type="match status" value="1"/>
</dbReference>
<dbReference type="InterPro" id="IPR010992">
    <property type="entry name" value="IHF-like_DNA-bd_dom_sf"/>
</dbReference>
<sequence length="87" mass="10025">MNDKLNIQNIIDEVAQKHGMNKKETDAFIKELFLLIEHALEKDKIVKLKGFGTFKLINVDARESINVNTGERFTIQEHNKIGFIPET</sequence>
<dbReference type="Gene3D" id="4.10.520.10">
    <property type="entry name" value="IHF-like DNA-binding proteins"/>
    <property type="match status" value="1"/>
</dbReference>
<protein>
    <submittedName>
        <fullName evidence="1">DNA-binding protein HU</fullName>
    </submittedName>
</protein>
<name>A0A5J4Q0Z3_9ZZZZ</name>
<evidence type="ECO:0000313" key="1">
    <source>
        <dbReference type="EMBL" id="KAA6315377.1"/>
    </source>
</evidence>